<name>T1FCN1_HELRO</name>
<dbReference type="AlphaFoldDB" id="T1FCN1"/>
<reference evidence="7 9" key="2">
    <citation type="journal article" date="2013" name="Nature">
        <title>Insights into bilaterian evolution from three spiralian genomes.</title>
        <authorList>
            <person name="Simakov O."/>
            <person name="Marletaz F."/>
            <person name="Cho S.J."/>
            <person name="Edsinger-Gonzales E."/>
            <person name="Havlak P."/>
            <person name="Hellsten U."/>
            <person name="Kuo D.H."/>
            <person name="Larsson T."/>
            <person name="Lv J."/>
            <person name="Arendt D."/>
            <person name="Savage R."/>
            <person name="Osoegawa K."/>
            <person name="de Jong P."/>
            <person name="Grimwood J."/>
            <person name="Chapman J.A."/>
            <person name="Shapiro H."/>
            <person name="Aerts A."/>
            <person name="Otillar R.P."/>
            <person name="Terry A.Y."/>
            <person name="Boore J.L."/>
            <person name="Grigoriev I.V."/>
            <person name="Lindberg D.R."/>
            <person name="Seaver E.C."/>
            <person name="Weisblat D.A."/>
            <person name="Putnam N.H."/>
            <person name="Rokhsar D.S."/>
        </authorList>
    </citation>
    <scope>NUCLEOTIDE SEQUENCE</scope>
</reference>
<dbReference type="KEGG" id="hro:HELRODRAFT_178034"/>
<dbReference type="Gene3D" id="1.20.1070.10">
    <property type="entry name" value="Rhodopsin 7-helix transmembrane proteins"/>
    <property type="match status" value="1"/>
</dbReference>
<proteinExistence type="predicted"/>
<gene>
    <name evidence="8" type="primary">20206580</name>
    <name evidence="7" type="ORF">HELRODRAFT_178034</name>
</gene>
<keyword evidence="2 6" id="KW-0812">Transmembrane</keyword>
<accession>T1FCN1</accession>
<dbReference type="Proteomes" id="UP000015101">
    <property type="component" value="Unassembled WGS sequence"/>
</dbReference>
<feature type="transmembrane region" description="Helical" evidence="6">
    <location>
        <begin position="39"/>
        <end position="61"/>
    </location>
</feature>
<dbReference type="OrthoDB" id="5961629at2759"/>
<dbReference type="EMBL" id="KB097336">
    <property type="protein sequence ID" value="ESN97598.1"/>
    <property type="molecule type" value="Genomic_DNA"/>
</dbReference>
<dbReference type="Pfam" id="PF00002">
    <property type="entry name" value="7tm_2"/>
    <property type="match status" value="1"/>
</dbReference>
<sequence>MSIIITHNFIVFVMVMRVLCRDKSHLHKSAEKKDIKSRLMGAFTLLVLLGIPWILSAFGAIKNDVNDSVKNFQSVIGEGMCPHAGANATDDFDRDARVDGKKESSYRNDEDDDENEKKVFENISEVVLFCYMYLHADLSANSPVFIDNDSNGNNSYNDFDATLTNYSTLDDYFDKKLVVTRVKDYINIY</sequence>
<feature type="compositionally biased region" description="Basic and acidic residues" evidence="5">
    <location>
        <begin position="94"/>
        <end position="108"/>
    </location>
</feature>
<reference evidence="8" key="3">
    <citation type="submission" date="2015-06" db="UniProtKB">
        <authorList>
            <consortium name="EnsemblMetazoa"/>
        </authorList>
    </citation>
    <scope>IDENTIFICATION</scope>
</reference>
<dbReference type="GeneID" id="20206580"/>
<evidence type="ECO:0000313" key="7">
    <source>
        <dbReference type="EMBL" id="ESN97598.1"/>
    </source>
</evidence>
<evidence type="ECO:0000256" key="4">
    <source>
        <dbReference type="ARBA" id="ARBA00023136"/>
    </source>
</evidence>
<dbReference type="EMBL" id="AMQM01006280">
    <property type="status" value="NOT_ANNOTATED_CDS"/>
    <property type="molecule type" value="Genomic_DNA"/>
</dbReference>
<organism evidence="8 9">
    <name type="scientific">Helobdella robusta</name>
    <name type="common">Californian leech</name>
    <dbReference type="NCBI Taxonomy" id="6412"/>
    <lineage>
        <taxon>Eukaryota</taxon>
        <taxon>Metazoa</taxon>
        <taxon>Spiralia</taxon>
        <taxon>Lophotrochozoa</taxon>
        <taxon>Annelida</taxon>
        <taxon>Clitellata</taxon>
        <taxon>Hirudinea</taxon>
        <taxon>Rhynchobdellida</taxon>
        <taxon>Glossiphoniidae</taxon>
        <taxon>Helobdella</taxon>
    </lineage>
</organism>
<keyword evidence="9" id="KW-1185">Reference proteome</keyword>
<evidence type="ECO:0000256" key="3">
    <source>
        <dbReference type="ARBA" id="ARBA00022989"/>
    </source>
</evidence>
<keyword evidence="4 6" id="KW-0472">Membrane</keyword>
<evidence type="ECO:0000313" key="9">
    <source>
        <dbReference type="Proteomes" id="UP000015101"/>
    </source>
</evidence>
<dbReference type="InterPro" id="IPR000832">
    <property type="entry name" value="GPCR_2_secretin-like"/>
</dbReference>
<evidence type="ECO:0000256" key="1">
    <source>
        <dbReference type="ARBA" id="ARBA00004141"/>
    </source>
</evidence>
<evidence type="ECO:0000313" key="8">
    <source>
        <dbReference type="EnsemblMetazoa" id="HelroP178034"/>
    </source>
</evidence>
<dbReference type="CTD" id="20206580"/>
<feature type="region of interest" description="Disordered" evidence="5">
    <location>
        <begin position="87"/>
        <end position="114"/>
    </location>
</feature>
<keyword evidence="3 6" id="KW-1133">Transmembrane helix</keyword>
<evidence type="ECO:0000256" key="2">
    <source>
        <dbReference type="ARBA" id="ARBA00022692"/>
    </source>
</evidence>
<protein>
    <submittedName>
        <fullName evidence="7 8">Uncharacterized protein</fullName>
    </submittedName>
</protein>
<dbReference type="InParanoid" id="T1FCN1"/>
<reference evidence="9" key="1">
    <citation type="submission" date="2012-12" db="EMBL/GenBank/DDBJ databases">
        <authorList>
            <person name="Hellsten U."/>
            <person name="Grimwood J."/>
            <person name="Chapman J.A."/>
            <person name="Shapiro H."/>
            <person name="Aerts A."/>
            <person name="Otillar R.P."/>
            <person name="Terry A.Y."/>
            <person name="Boore J.L."/>
            <person name="Simakov O."/>
            <person name="Marletaz F."/>
            <person name="Cho S.-J."/>
            <person name="Edsinger-Gonzales E."/>
            <person name="Havlak P."/>
            <person name="Kuo D.-H."/>
            <person name="Larsson T."/>
            <person name="Lv J."/>
            <person name="Arendt D."/>
            <person name="Savage R."/>
            <person name="Osoegawa K."/>
            <person name="de Jong P."/>
            <person name="Lindberg D.R."/>
            <person name="Seaver E.C."/>
            <person name="Weisblat D.A."/>
            <person name="Putnam N.H."/>
            <person name="Grigoriev I.V."/>
            <person name="Rokhsar D.S."/>
        </authorList>
    </citation>
    <scope>NUCLEOTIDE SEQUENCE</scope>
</reference>
<dbReference type="GO" id="GO:0004930">
    <property type="term" value="F:G protein-coupled receptor activity"/>
    <property type="evidence" value="ECO:0007669"/>
    <property type="project" value="InterPro"/>
</dbReference>
<dbReference type="GO" id="GO:0016020">
    <property type="term" value="C:membrane"/>
    <property type="evidence" value="ECO:0007669"/>
    <property type="project" value="UniProtKB-SubCell"/>
</dbReference>
<dbReference type="EnsemblMetazoa" id="HelroT178034">
    <property type="protein sequence ID" value="HelroP178034"/>
    <property type="gene ID" value="HelroG178034"/>
</dbReference>
<evidence type="ECO:0000256" key="5">
    <source>
        <dbReference type="SAM" id="MobiDB-lite"/>
    </source>
</evidence>
<dbReference type="RefSeq" id="XP_009024415.1">
    <property type="nucleotide sequence ID" value="XM_009026167.1"/>
</dbReference>
<evidence type="ECO:0000256" key="6">
    <source>
        <dbReference type="SAM" id="Phobius"/>
    </source>
</evidence>
<comment type="subcellular location">
    <subcellularLocation>
        <location evidence="1">Membrane</location>
        <topology evidence="1">Multi-pass membrane protein</topology>
    </subcellularLocation>
</comment>
<dbReference type="HOGENOM" id="CLU_1435893_0_0_1"/>